<dbReference type="STRING" id="1406858.GCA_000710895_00701"/>
<evidence type="ECO:0000313" key="3">
    <source>
        <dbReference type="EMBL" id="SUA74544.1"/>
    </source>
</evidence>
<organism evidence="3 4">
    <name type="scientific">Nocardia otitidiscaviarum</name>
    <dbReference type="NCBI Taxonomy" id="1823"/>
    <lineage>
        <taxon>Bacteria</taxon>
        <taxon>Bacillati</taxon>
        <taxon>Actinomycetota</taxon>
        <taxon>Actinomycetes</taxon>
        <taxon>Mycobacteriales</taxon>
        <taxon>Nocardiaceae</taxon>
        <taxon>Nocardia</taxon>
    </lineage>
</organism>
<dbReference type="Pfam" id="PF08241">
    <property type="entry name" value="Methyltransf_11"/>
    <property type="match status" value="1"/>
</dbReference>
<dbReference type="InterPro" id="IPR029063">
    <property type="entry name" value="SAM-dependent_MTases_sf"/>
</dbReference>
<keyword evidence="3" id="KW-0489">Methyltransferase</keyword>
<dbReference type="GO" id="GO:0008757">
    <property type="term" value="F:S-adenosylmethionine-dependent methyltransferase activity"/>
    <property type="evidence" value="ECO:0007669"/>
    <property type="project" value="InterPro"/>
</dbReference>
<dbReference type="CDD" id="cd02440">
    <property type="entry name" value="AdoMet_MTases"/>
    <property type="match status" value="1"/>
</dbReference>
<evidence type="ECO:0000256" key="1">
    <source>
        <dbReference type="SAM" id="MobiDB-lite"/>
    </source>
</evidence>
<proteinExistence type="predicted"/>
<keyword evidence="4" id="KW-1185">Reference proteome</keyword>
<evidence type="ECO:0000313" key="4">
    <source>
        <dbReference type="Proteomes" id="UP000255467"/>
    </source>
</evidence>
<feature type="region of interest" description="Disordered" evidence="1">
    <location>
        <begin position="1"/>
        <end position="29"/>
    </location>
</feature>
<dbReference type="AlphaFoldDB" id="A0A378YBR7"/>
<reference evidence="3 4" key="1">
    <citation type="submission" date="2018-06" db="EMBL/GenBank/DDBJ databases">
        <authorList>
            <consortium name="Pathogen Informatics"/>
            <person name="Doyle S."/>
        </authorList>
    </citation>
    <scope>NUCLEOTIDE SEQUENCE [LARGE SCALE GENOMIC DNA]</scope>
    <source>
        <strain evidence="3 4">NCTC1934</strain>
    </source>
</reference>
<keyword evidence="3" id="KW-0808">Transferase</keyword>
<dbReference type="RefSeq" id="WP_081592118.1">
    <property type="nucleotide sequence ID" value="NZ_UGRY01000002.1"/>
</dbReference>
<feature type="compositionally biased region" description="Basic and acidic residues" evidence="1">
    <location>
        <begin position="8"/>
        <end position="29"/>
    </location>
</feature>
<name>A0A378YBR7_9NOCA</name>
<evidence type="ECO:0000259" key="2">
    <source>
        <dbReference type="Pfam" id="PF08241"/>
    </source>
</evidence>
<dbReference type="InterPro" id="IPR013216">
    <property type="entry name" value="Methyltransf_11"/>
</dbReference>
<dbReference type="Proteomes" id="UP000255467">
    <property type="component" value="Unassembled WGS sequence"/>
</dbReference>
<gene>
    <name evidence="3" type="ORF">NCTC1934_01640</name>
</gene>
<dbReference type="GO" id="GO:0032259">
    <property type="term" value="P:methylation"/>
    <property type="evidence" value="ECO:0007669"/>
    <property type="project" value="UniProtKB-KW"/>
</dbReference>
<dbReference type="SUPFAM" id="SSF53335">
    <property type="entry name" value="S-adenosyl-L-methionine-dependent methyltransferases"/>
    <property type="match status" value="1"/>
</dbReference>
<dbReference type="OrthoDB" id="3382693at2"/>
<dbReference type="EMBL" id="UGRY01000002">
    <property type="protein sequence ID" value="SUA74544.1"/>
    <property type="molecule type" value="Genomic_DNA"/>
</dbReference>
<sequence>MGAQTHGHTHEHTHGGHDHGRGGHDHLTHDGIDWSTRIGHLRREDAVAAEASAGIAARLVGGLPAGATIVDIGSGAGGQAAAFATALAARGGGRVVLVDAVPELLTAAEEAVHTALGGGVAAESVHVDKVHADAAADELLDRVPVADLVWAARAVHHLPDEQAGVHRLARLVRDGGYLALAEGGLATRYLPWDLGLGEPGLQDRLNAARDIWFARMRADMPGSVRMPYGWGVALAKAGMAEVTSFSVLTDHPAPAAPAVREAVVEWLSMMSERMDEELSETDRDALRALLDPAADTYVGRRDDIFLLSAATVHVGRRG</sequence>
<dbReference type="Gene3D" id="3.40.50.150">
    <property type="entry name" value="Vaccinia Virus protein VP39"/>
    <property type="match status" value="1"/>
</dbReference>
<accession>A0A378YBR7</accession>
<protein>
    <submittedName>
        <fullName evidence="3">Trans-aconitate methyltransferase</fullName>
    </submittedName>
</protein>
<feature type="domain" description="Methyltransferase type 11" evidence="2">
    <location>
        <begin position="70"/>
        <end position="179"/>
    </location>
</feature>